<dbReference type="Proteomes" id="UP001221413">
    <property type="component" value="Unassembled WGS sequence"/>
</dbReference>
<proteinExistence type="predicted"/>
<dbReference type="EMBL" id="JAQGDS010000004">
    <property type="protein sequence ID" value="KAJ6261556.1"/>
    <property type="molecule type" value="Genomic_DNA"/>
</dbReference>
<gene>
    <name evidence="1" type="ORF">Dda_4226</name>
</gene>
<reference evidence="1" key="1">
    <citation type="submission" date="2023-01" db="EMBL/GenBank/DDBJ databases">
        <title>The chitinases involved in constricting ring structure development in the nematode-trapping fungus Drechslerella dactyloides.</title>
        <authorList>
            <person name="Wang R."/>
            <person name="Zhang L."/>
            <person name="Tang P."/>
            <person name="Li S."/>
            <person name="Liang L."/>
        </authorList>
    </citation>
    <scope>NUCLEOTIDE SEQUENCE</scope>
    <source>
        <strain evidence="1">YMF1.00031</strain>
    </source>
</reference>
<dbReference type="AlphaFoldDB" id="A0AAD6J3P3"/>
<evidence type="ECO:0000313" key="2">
    <source>
        <dbReference type="Proteomes" id="UP001221413"/>
    </source>
</evidence>
<dbReference type="InterPro" id="IPR022234">
    <property type="entry name" value="DUF3759"/>
</dbReference>
<accession>A0AAD6J3P3</accession>
<comment type="caution">
    <text evidence="1">The sequence shown here is derived from an EMBL/GenBank/DDBJ whole genome shotgun (WGS) entry which is preliminary data.</text>
</comment>
<dbReference type="PANTHER" id="PTHR37450">
    <property type="entry name" value="CIPC PROTEIN"/>
    <property type="match status" value="1"/>
</dbReference>
<name>A0AAD6J3P3_DREDA</name>
<sequence>MEQSMAHHHVHYADDYESRHHSPHHHPHGSRARELLAGAAAFAAFHAFEAHQRAEGRHVSHPLAKELLAALVAAEVEKLIETKGREMFNEWTGFFEDAKARSHRLYWEKYERPHAVLEIEGGHEHGRPHGRSRNMLMNMNIGMSILVRILIMGVCRPGICMTSTIGIGKKRTGIIVGESITTSSEARSWSEGST</sequence>
<organism evidence="1 2">
    <name type="scientific">Drechslerella dactyloides</name>
    <name type="common">Nematode-trapping fungus</name>
    <name type="synonym">Arthrobotrys dactyloides</name>
    <dbReference type="NCBI Taxonomy" id="74499"/>
    <lineage>
        <taxon>Eukaryota</taxon>
        <taxon>Fungi</taxon>
        <taxon>Dikarya</taxon>
        <taxon>Ascomycota</taxon>
        <taxon>Pezizomycotina</taxon>
        <taxon>Orbiliomycetes</taxon>
        <taxon>Orbiliales</taxon>
        <taxon>Orbiliaceae</taxon>
        <taxon>Drechslerella</taxon>
    </lineage>
</organism>
<dbReference type="Pfam" id="PF12585">
    <property type="entry name" value="DUF3759"/>
    <property type="match status" value="1"/>
</dbReference>
<protein>
    <submittedName>
        <fullName evidence="1">Uncharacterized protein</fullName>
    </submittedName>
</protein>
<evidence type="ECO:0000313" key="1">
    <source>
        <dbReference type="EMBL" id="KAJ6261556.1"/>
    </source>
</evidence>
<dbReference type="PANTHER" id="PTHR37450:SF1">
    <property type="entry name" value="CIPC PROTEIN"/>
    <property type="match status" value="1"/>
</dbReference>
<keyword evidence="2" id="KW-1185">Reference proteome</keyword>